<keyword evidence="8 10" id="KW-0472">Membrane</keyword>
<reference evidence="11" key="1">
    <citation type="submission" date="2021-12" db="EMBL/GenBank/DDBJ databases">
        <authorList>
            <person name="King R."/>
        </authorList>
    </citation>
    <scope>NUCLEOTIDE SEQUENCE</scope>
</reference>
<evidence type="ECO:0000256" key="10">
    <source>
        <dbReference type="SAM" id="Phobius"/>
    </source>
</evidence>
<dbReference type="GO" id="GO:0071763">
    <property type="term" value="P:nuclear membrane organization"/>
    <property type="evidence" value="ECO:0007669"/>
    <property type="project" value="TreeGrafter"/>
</dbReference>
<name>A0A9P0FXG3_CHRIL</name>
<evidence type="ECO:0000256" key="3">
    <source>
        <dbReference type="ARBA" id="ARBA00004586"/>
    </source>
</evidence>
<keyword evidence="6" id="KW-0256">Endoplasmic reticulum</keyword>
<comment type="similarity">
    <text evidence="4">Belongs to the TMEM43 family.</text>
</comment>
<accession>A0A9P0FXG3</accession>
<feature type="transmembrane region" description="Helical" evidence="10">
    <location>
        <begin position="353"/>
        <end position="372"/>
    </location>
</feature>
<dbReference type="Pfam" id="PF07787">
    <property type="entry name" value="TMEM43"/>
    <property type="match status" value="1"/>
</dbReference>
<evidence type="ECO:0000313" key="12">
    <source>
        <dbReference type="Proteomes" id="UP001154114"/>
    </source>
</evidence>
<evidence type="ECO:0000313" key="11">
    <source>
        <dbReference type="EMBL" id="CAH0600533.1"/>
    </source>
</evidence>
<evidence type="ECO:0000256" key="7">
    <source>
        <dbReference type="ARBA" id="ARBA00022989"/>
    </source>
</evidence>
<feature type="transmembrane region" description="Helical" evidence="10">
    <location>
        <begin position="12"/>
        <end position="34"/>
    </location>
</feature>
<dbReference type="GO" id="GO:0006629">
    <property type="term" value="P:lipid metabolic process"/>
    <property type="evidence" value="ECO:0007669"/>
    <property type="project" value="TreeGrafter"/>
</dbReference>
<evidence type="ECO:0000256" key="9">
    <source>
        <dbReference type="ARBA" id="ARBA00023242"/>
    </source>
</evidence>
<dbReference type="EMBL" id="LR824006">
    <property type="protein sequence ID" value="CAH0600533.1"/>
    <property type="molecule type" value="Genomic_DNA"/>
</dbReference>
<dbReference type="PANTHER" id="PTHR13416:SF2">
    <property type="entry name" value="TRANSMEMBRANE PROTEIN 43"/>
    <property type="match status" value="1"/>
</dbReference>
<dbReference type="Proteomes" id="UP001154114">
    <property type="component" value="Chromosome 3"/>
</dbReference>
<keyword evidence="5 10" id="KW-0812">Transmembrane</keyword>
<evidence type="ECO:0000256" key="5">
    <source>
        <dbReference type="ARBA" id="ARBA00022692"/>
    </source>
</evidence>
<comment type="subcellular location">
    <subcellularLocation>
        <location evidence="1">Endomembrane system</location>
        <topology evidence="1">Multi-pass membrane protein</topology>
    </subcellularLocation>
    <subcellularLocation>
        <location evidence="3">Endoplasmic reticulum membrane</location>
    </subcellularLocation>
    <subcellularLocation>
        <location evidence="2">Nucleus envelope</location>
    </subcellularLocation>
</comment>
<keyword evidence="7 10" id="KW-1133">Transmembrane helix</keyword>
<proteinExistence type="inferred from homology"/>
<sequence length="392" mass="45614">MDWSAVRNHFMQTWLTTILSLILFTGVTYFLLWAESQTIQSNMMLEELVSAAEGVDVHTGDEAAKYEGRVAHIIGPLRIMEPISEPDYNIQVQAVKLRKRVQMYQWIEETTEQDNFLSEPAEESQKTYWYHKDWRDVVVDSSLFYIRPGHQNPPSMPMFSETHIAESVKIGWLYLGVEIKRKVNDYYEIWSDSRPERSDIKLHSGFYYHGDSALEHEIGDLRIHFSYAGREDDIYTAVGVVESGVLQAYSPTRFPAADPICLLRKGSYSLKQLHDIERRDANLHTWKYRLLGFVQVFASAMTLHPDWVTLFLQCQWISSNLRRCTRFWVNLVLSFSYTLFIIAIPWLVHKPTFGAMVLGGAMVPLLHYSTLLTRRDANQDPPPYNRWNNNPH</sequence>
<organism evidence="11 12">
    <name type="scientific">Chrysodeixis includens</name>
    <name type="common">Soybean looper</name>
    <name type="synonym">Pseudoplusia includens</name>
    <dbReference type="NCBI Taxonomy" id="689277"/>
    <lineage>
        <taxon>Eukaryota</taxon>
        <taxon>Metazoa</taxon>
        <taxon>Ecdysozoa</taxon>
        <taxon>Arthropoda</taxon>
        <taxon>Hexapoda</taxon>
        <taxon>Insecta</taxon>
        <taxon>Pterygota</taxon>
        <taxon>Neoptera</taxon>
        <taxon>Endopterygota</taxon>
        <taxon>Lepidoptera</taxon>
        <taxon>Glossata</taxon>
        <taxon>Ditrysia</taxon>
        <taxon>Noctuoidea</taxon>
        <taxon>Noctuidae</taxon>
        <taxon>Plusiinae</taxon>
        <taxon>Chrysodeixis</taxon>
    </lineage>
</organism>
<evidence type="ECO:0000256" key="8">
    <source>
        <dbReference type="ARBA" id="ARBA00023136"/>
    </source>
</evidence>
<protein>
    <recommendedName>
        <fullName evidence="13">Transmembrane protein 43</fullName>
    </recommendedName>
</protein>
<gene>
    <name evidence="11" type="ORF">CINC_LOCUS9463</name>
</gene>
<evidence type="ECO:0000256" key="4">
    <source>
        <dbReference type="ARBA" id="ARBA00006627"/>
    </source>
</evidence>
<feature type="transmembrane region" description="Helical" evidence="10">
    <location>
        <begin position="327"/>
        <end position="347"/>
    </location>
</feature>
<keyword evidence="9" id="KW-0539">Nucleus</keyword>
<dbReference type="AlphaFoldDB" id="A0A9P0FXG3"/>
<dbReference type="GO" id="GO:0005637">
    <property type="term" value="C:nuclear inner membrane"/>
    <property type="evidence" value="ECO:0007669"/>
    <property type="project" value="TreeGrafter"/>
</dbReference>
<evidence type="ECO:0000256" key="1">
    <source>
        <dbReference type="ARBA" id="ARBA00004127"/>
    </source>
</evidence>
<keyword evidence="12" id="KW-1185">Reference proteome</keyword>
<dbReference type="PANTHER" id="PTHR13416">
    <property type="match status" value="1"/>
</dbReference>
<evidence type="ECO:0000256" key="2">
    <source>
        <dbReference type="ARBA" id="ARBA00004259"/>
    </source>
</evidence>
<dbReference type="InterPro" id="IPR012430">
    <property type="entry name" value="TMEM43_fam"/>
</dbReference>
<dbReference type="OrthoDB" id="410725at2759"/>
<dbReference type="GO" id="GO:0005789">
    <property type="term" value="C:endoplasmic reticulum membrane"/>
    <property type="evidence" value="ECO:0007669"/>
    <property type="project" value="UniProtKB-SubCell"/>
</dbReference>
<evidence type="ECO:0000256" key="6">
    <source>
        <dbReference type="ARBA" id="ARBA00022824"/>
    </source>
</evidence>
<evidence type="ECO:0008006" key="13">
    <source>
        <dbReference type="Google" id="ProtNLM"/>
    </source>
</evidence>